<dbReference type="Proteomes" id="UP000799770">
    <property type="component" value="Unassembled WGS sequence"/>
</dbReference>
<sequence>MDQLPEEVIDLVCEALSRDTPSLHNVCLVSRKHRRIAEPHLWSKIKSTKLECLIETLENRADLQCEVVSLTIRPVVRRPRLLHSRWQVPGQLGQLTLLMPKLETLIIDNPIGVVSPEGLHRLLQSCRQPLASSLRRLDLFIKATRQQQGPTTYGVSVDAGDAGFISRTEVWKLLRSSKLERLRLDANVLADHNRNPSAFSDIERLPTLPLPANLRYLHIRYVRIVKVATTSEVKDFSLFAAQLKAHLPDLRRIYIELINFPNHEDVVCRFHEAFTAVGIDLDSNLEERACQLH</sequence>
<dbReference type="Pfam" id="PF12937">
    <property type="entry name" value="F-box-like"/>
    <property type="match status" value="1"/>
</dbReference>
<protein>
    <recommendedName>
        <fullName evidence="1">F-box domain-containing protein</fullName>
    </recommendedName>
</protein>
<dbReference type="InterPro" id="IPR001810">
    <property type="entry name" value="F-box_dom"/>
</dbReference>
<gene>
    <name evidence="2" type="ORF">BDV96DRAFT_349131</name>
</gene>
<keyword evidence="3" id="KW-1185">Reference proteome</keyword>
<evidence type="ECO:0000313" key="3">
    <source>
        <dbReference type="Proteomes" id="UP000799770"/>
    </source>
</evidence>
<evidence type="ECO:0000313" key="2">
    <source>
        <dbReference type="EMBL" id="KAF2119584.1"/>
    </source>
</evidence>
<name>A0A6A5ZKP4_9PLEO</name>
<accession>A0A6A5ZKP4</accession>
<proteinExistence type="predicted"/>
<organism evidence="2 3">
    <name type="scientific">Lophiotrema nucula</name>
    <dbReference type="NCBI Taxonomy" id="690887"/>
    <lineage>
        <taxon>Eukaryota</taxon>
        <taxon>Fungi</taxon>
        <taxon>Dikarya</taxon>
        <taxon>Ascomycota</taxon>
        <taxon>Pezizomycotina</taxon>
        <taxon>Dothideomycetes</taxon>
        <taxon>Pleosporomycetidae</taxon>
        <taxon>Pleosporales</taxon>
        <taxon>Lophiotremataceae</taxon>
        <taxon>Lophiotrema</taxon>
    </lineage>
</organism>
<evidence type="ECO:0000259" key="1">
    <source>
        <dbReference type="Pfam" id="PF12937"/>
    </source>
</evidence>
<dbReference type="EMBL" id="ML977315">
    <property type="protein sequence ID" value="KAF2119584.1"/>
    <property type="molecule type" value="Genomic_DNA"/>
</dbReference>
<reference evidence="2" key="1">
    <citation type="journal article" date="2020" name="Stud. Mycol.">
        <title>101 Dothideomycetes genomes: a test case for predicting lifestyles and emergence of pathogens.</title>
        <authorList>
            <person name="Haridas S."/>
            <person name="Albert R."/>
            <person name="Binder M."/>
            <person name="Bloem J."/>
            <person name="Labutti K."/>
            <person name="Salamov A."/>
            <person name="Andreopoulos B."/>
            <person name="Baker S."/>
            <person name="Barry K."/>
            <person name="Bills G."/>
            <person name="Bluhm B."/>
            <person name="Cannon C."/>
            <person name="Castanera R."/>
            <person name="Culley D."/>
            <person name="Daum C."/>
            <person name="Ezra D."/>
            <person name="Gonzalez J."/>
            <person name="Henrissat B."/>
            <person name="Kuo A."/>
            <person name="Liang C."/>
            <person name="Lipzen A."/>
            <person name="Lutzoni F."/>
            <person name="Magnuson J."/>
            <person name="Mondo S."/>
            <person name="Nolan M."/>
            <person name="Ohm R."/>
            <person name="Pangilinan J."/>
            <person name="Park H.-J."/>
            <person name="Ramirez L."/>
            <person name="Alfaro M."/>
            <person name="Sun H."/>
            <person name="Tritt A."/>
            <person name="Yoshinaga Y."/>
            <person name="Zwiers L.-H."/>
            <person name="Turgeon B."/>
            <person name="Goodwin S."/>
            <person name="Spatafora J."/>
            <person name="Crous P."/>
            <person name="Grigoriev I."/>
        </authorList>
    </citation>
    <scope>NUCLEOTIDE SEQUENCE</scope>
    <source>
        <strain evidence="2">CBS 627.86</strain>
    </source>
</reference>
<feature type="domain" description="F-box" evidence="1">
    <location>
        <begin position="1"/>
        <end position="45"/>
    </location>
</feature>
<dbReference type="AlphaFoldDB" id="A0A6A5ZKP4"/>